<keyword evidence="8" id="KW-0411">Iron-sulfur</keyword>
<sequence length="336" mass="36851">MSPLVQFRVVSVTAETNDAKSFRLRAPEPLSYKPGQFLTVGIPSDRGTVARCYSMSSAPHEDDITITVKRTPQGYASNWMCDNVSAGDTITALPPSGQFVPSAEDVDVLLFAAGSGITPVMSIAKYVLTQTDRKVALFYANRDPAAVIFAEQLRAMSKDHPERLHVVHWLEELQSFPREADLQRFAAVYPQYSAYTCGPAPFMDAVTDALNSLGFPHDRFKREVFQSLSGNPFETEVIVSEPGAEHARVKGSCNGTSFDFDDWPSDVPLLQYLLSKGVDAPFSCRSGECGACCFQLVEGEVDMEQNDVLDSDEIADGYRLACQAKPSSDSIIITYD</sequence>
<dbReference type="InterPro" id="IPR006058">
    <property type="entry name" value="2Fe2S_fd_BS"/>
</dbReference>
<gene>
    <name evidence="11" type="ORF">HZU40_11385</name>
    <name evidence="12" type="ORF">SAMN02799620_05306</name>
</gene>
<evidence type="ECO:0000259" key="10">
    <source>
        <dbReference type="PROSITE" id="PS51384"/>
    </source>
</evidence>
<dbReference type="EMBL" id="FMUB01000013">
    <property type="protein sequence ID" value="SCX31341.1"/>
    <property type="molecule type" value="Genomic_DNA"/>
</dbReference>
<keyword evidence="4" id="KW-0479">Metal-binding</keyword>
<proteinExistence type="predicted"/>
<dbReference type="SUPFAM" id="SSF52343">
    <property type="entry name" value="Ferredoxin reductase-like, C-terminal NADP-linked domain"/>
    <property type="match status" value="1"/>
</dbReference>
<keyword evidence="6" id="KW-0560">Oxidoreductase</keyword>
<evidence type="ECO:0000256" key="5">
    <source>
        <dbReference type="ARBA" id="ARBA00022827"/>
    </source>
</evidence>
<dbReference type="InterPro" id="IPR001709">
    <property type="entry name" value="Flavoprot_Pyr_Nucl_cyt_Rdtase"/>
</dbReference>
<protein>
    <submittedName>
        <fullName evidence="12">3-ketosteroid 9alpha-monooxygenase subunit B</fullName>
    </submittedName>
    <submittedName>
        <fullName evidence="11">Ferredoxin--NADP reductase</fullName>
    </submittedName>
</protein>
<dbReference type="InterPro" id="IPR036010">
    <property type="entry name" value="2Fe-2S_ferredoxin-like_sf"/>
</dbReference>
<dbReference type="InterPro" id="IPR001041">
    <property type="entry name" value="2Fe-2S_ferredoxin-type"/>
</dbReference>
<dbReference type="PROSITE" id="PS51384">
    <property type="entry name" value="FAD_FR"/>
    <property type="match status" value="1"/>
</dbReference>
<dbReference type="Pfam" id="PF00175">
    <property type="entry name" value="NAD_binding_1"/>
    <property type="match status" value="1"/>
</dbReference>
<dbReference type="InterPro" id="IPR050415">
    <property type="entry name" value="MRET"/>
</dbReference>
<evidence type="ECO:0000256" key="4">
    <source>
        <dbReference type="ARBA" id="ARBA00022723"/>
    </source>
</evidence>
<dbReference type="PANTHER" id="PTHR47354:SF8">
    <property type="entry name" value="1,2-PHENYLACETYL-COA EPOXIDASE, SUBUNIT E"/>
    <property type="match status" value="1"/>
</dbReference>
<dbReference type="GO" id="GO:0046872">
    <property type="term" value="F:metal ion binding"/>
    <property type="evidence" value="ECO:0007669"/>
    <property type="project" value="UniProtKB-KW"/>
</dbReference>
<evidence type="ECO:0000256" key="8">
    <source>
        <dbReference type="ARBA" id="ARBA00023014"/>
    </source>
</evidence>
<dbReference type="InterPro" id="IPR039261">
    <property type="entry name" value="FNR_nucleotide-bd"/>
</dbReference>
<evidence type="ECO:0000256" key="2">
    <source>
        <dbReference type="ARBA" id="ARBA00022630"/>
    </source>
</evidence>
<organism evidence="12 13">
    <name type="scientific">Mycolicibacterium fluoranthenivorans</name>
    <dbReference type="NCBI Taxonomy" id="258505"/>
    <lineage>
        <taxon>Bacteria</taxon>
        <taxon>Bacillati</taxon>
        <taxon>Actinomycetota</taxon>
        <taxon>Actinomycetes</taxon>
        <taxon>Mycobacteriales</taxon>
        <taxon>Mycobacteriaceae</taxon>
        <taxon>Mycolicibacterium</taxon>
    </lineage>
</organism>
<evidence type="ECO:0000256" key="1">
    <source>
        <dbReference type="ARBA" id="ARBA00001974"/>
    </source>
</evidence>
<reference evidence="13" key="2">
    <citation type="submission" date="2016-10" db="EMBL/GenBank/DDBJ databases">
        <authorList>
            <person name="Varghese N."/>
            <person name="Submissions S."/>
        </authorList>
    </citation>
    <scope>NUCLEOTIDE SEQUENCE [LARGE SCALE GENOMIC DNA]</scope>
    <source>
        <strain evidence="13">UNC267MFSha1.1M11</strain>
    </source>
</reference>
<accession>A0A1G4WWV3</accession>
<dbReference type="Proteomes" id="UP000199707">
    <property type="component" value="Unassembled WGS sequence"/>
</dbReference>
<dbReference type="InterPro" id="IPR017938">
    <property type="entry name" value="Riboflavin_synthase-like_b-brl"/>
</dbReference>
<dbReference type="GO" id="GO:0051537">
    <property type="term" value="F:2 iron, 2 sulfur cluster binding"/>
    <property type="evidence" value="ECO:0007669"/>
    <property type="project" value="UniProtKB-KW"/>
</dbReference>
<dbReference type="Proteomes" id="UP000515498">
    <property type="component" value="Chromosome"/>
</dbReference>
<dbReference type="PROSITE" id="PS51085">
    <property type="entry name" value="2FE2S_FER_2"/>
    <property type="match status" value="1"/>
</dbReference>
<dbReference type="GO" id="GO:0050660">
    <property type="term" value="F:flavin adenine dinucleotide binding"/>
    <property type="evidence" value="ECO:0007669"/>
    <property type="project" value="TreeGrafter"/>
</dbReference>
<evidence type="ECO:0000259" key="9">
    <source>
        <dbReference type="PROSITE" id="PS51085"/>
    </source>
</evidence>
<evidence type="ECO:0000256" key="7">
    <source>
        <dbReference type="ARBA" id="ARBA00023004"/>
    </source>
</evidence>
<dbReference type="STRING" id="1502745.SAMN02799620_05306"/>
<dbReference type="CDD" id="cd06214">
    <property type="entry name" value="PA_degradation_oxidoreductase_like"/>
    <property type="match status" value="1"/>
</dbReference>
<dbReference type="InterPro" id="IPR012675">
    <property type="entry name" value="Beta-grasp_dom_sf"/>
</dbReference>
<keyword evidence="12" id="KW-0503">Monooxygenase</keyword>
<dbReference type="Pfam" id="PF00111">
    <property type="entry name" value="Fer2"/>
    <property type="match status" value="1"/>
</dbReference>
<dbReference type="CDD" id="cd00207">
    <property type="entry name" value="fer2"/>
    <property type="match status" value="1"/>
</dbReference>
<dbReference type="EMBL" id="CP059894">
    <property type="protein sequence ID" value="QNJ94791.1"/>
    <property type="molecule type" value="Genomic_DNA"/>
</dbReference>
<evidence type="ECO:0000313" key="11">
    <source>
        <dbReference type="EMBL" id="QNJ94791.1"/>
    </source>
</evidence>
<evidence type="ECO:0000313" key="13">
    <source>
        <dbReference type="Proteomes" id="UP000199707"/>
    </source>
</evidence>
<reference evidence="11 14" key="3">
    <citation type="submission" date="2020-07" db="EMBL/GenBank/DDBJ databases">
        <title>Draft genome sequence of four isobutane-metabolizing strains capable of cometabolically degrading diverse ether contaminants.</title>
        <authorList>
            <person name="Chen W."/>
            <person name="Faulkner N."/>
            <person name="Smith C."/>
            <person name="Hyman M."/>
        </authorList>
    </citation>
    <scope>NUCLEOTIDE SEQUENCE [LARGE SCALE GENOMIC DNA]</scope>
    <source>
        <strain evidence="11 14">2A</strain>
    </source>
</reference>
<name>A0A1G4WWV3_9MYCO</name>
<keyword evidence="5" id="KW-0274">FAD</keyword>
<dbReference type="Gene3D" id="2.40.30.10">
    <property type="entry name" value="Translation factors"/>
    <property type="match status" value="1"/>
</dbReference>
<dbReference type="GO" id="GO:0004497">
    <property type="term" value="F:monooxygenase activity"/>
    <property type="evidence" value="ECO:0007669"/>
    <property type="project" value="UniProtKB-KW"/>
</dbReference>
<dbReference type="AlphaFoldDB" id="A0A1G4WWV3"/>
<keyword evidence="3" id="KW-0001">2Fe-2S</keyword>
<reference evidence="12" key="1">
    <citation type="submission" date="2016-10" db="EMBL/GenBank/DDBJ databases">
        <authorList>
            <person name="de Groot N.N."/>
        </authorList>
    </citation>
    <scope>NUCLEOTIDE SEQUENCE [LARGE SCALE GENOMIC DNA]</scope>
    <source>
        <strain evidence="12">UNC267MFSha1.1M11</strain>
    </source>
</reference>
<dbReference type="InterPro" id="IPR017927">
    <property type="entry name" value="FAD-bd_FR_type"/>
</dbReference>
<comment type="cofactor">
    <cofactor evidence="1">
        <name>FAD</name>
        <dbReference type="ChEBI" id="CHEBI:57692"/>
    </cofactor>
</comment>
<dbReference type="PRINTS" id="PR00371">
    <property type="entry name" value="FPNCR"/>
</dbReference>
<dbReference type="KEGG" id="mflu:HZU40_11385"/>
<dbReference type="PANTHER" id="PTHR47354">
    <property type="entry name" value="NADH OXIDOREDUCTASE HCR"/>
    <property type="match status" value="1"/>
</dbReference>
<evidence type="ECO:0000256" key="3">
    <source>
        <dbReference type="ARBA" id="ARBA00022714"/>
    </source>
</evidence>
<dbReference type="PROSITE" id="PS00197">
    <property type="entry name" value="2FE2S_FER_1"/>
    <property type="match status" value="1"/>
</dbReference>
<dbReference type="InterPro" id="IPR001433">
    <property type="entry name" value="OxRdtase_FAD/NAD-bd"/>
</dbReference>
<keyword evidence="2" id="KW-0285">Flavoprotein</keyword>
<keyword evidence="7" id="KW-0408">Iron</keyword>
<dbReference type="SUPFAM" id="SSF54292">
    <property type="entry name" value="2Fe-2S ferredoxin-like"/>
    <property type="match status" value="1"/>
</dbReference>
<dbReference type="Pfam" id="PF00970">
    <property type="entry name" value="FAD_binding_6"/>
    <property type="match status" value="1"/>
</dbReference>
<feature type="domain" description="FAD-binding FR-type" evidence="10">
    <location>
        <begin position="2"/>
        <end position="102"/>
    </location>
</feature>
<feature type="domain" description="2Fe-2S ferredoxin-type" evidence="9">
    <location>
        <begin position="247"/>
        <end position="336"/>
    </location>
</feature>
<evidence type="ECO:0000313" key="12">
    <source>
        <dbReference type="EMBL" id="SCX31341.1"/>
    </source>
</evidence>
<dbReference type="InterPro" id="IPR008333">
    <property type="entry name" value="Cbr1-like_FAD-bd_dom"/>
</dbReference>
<dbReference type="Gene3D" id="3.10.20.30">
    <property type="match status" value="1"/>
</dbReference>
<dbReference type="Gene3D" id="3.40.50.80">
    <property type="entry name" value="Nucleotide-binding domain of ferredoxin-NADP reductase (FNR) module"/>
    <property type="match status" value="1"/>
</dbReference>
<dbReference type="PRINTS" id="PR00409">
    <property type="entry name" value="PHDIOXRDTASE"/>
</dbReference>
<evidence type="ECO:0000256" key="6">
    <source>
        <dbReference type="ARBA" id="ARBA00023002"/>
    </source>
</evidence>
<dbReference type="RefSeq" id="WP_090363244.1">
    <property type="nucleotide sequence ID" value="NZ_CP059894.1"/>
</dbReference>
<evidence type="ECO:0000313" key="14">
    <source>
        <dbReference type="Proteomes" id="UP000515498"/>
    </source>
</evidence>
<dbReference type="SUPFAM" id="SSF63380">
    <property type="entry name" value="Riboflavin synthase domain-like"/>
    <property type="match status" value="1"/>
</dbReference>